<dbReference type="InterPro" id="IPR047057">
    <property type="entry name" value="MerR_fam"/>
</dbReference>
<dbReference type="Proteomes" id="UP000315700">
    <property type="component" value="Chromosome"/>
</dbReference>
<dbReference type="GO" id="GO:0003677">
    <property type="term" value="F:DNA binding"/>
    <property type="evidence" value="ECO:0007669"/>
    <property type="project" value="UniProtKB-KW"/>
</dbReference>
<dbReference type="SUPFAM" id="SSF46955">
    <property type="entry name" value="Putative DNA-binding domain"/>
    <property type="match status" value="1"/>
</dbReference>
<name>A0A517S9E9_9PLAN</name>
<dbReference type="PROSITE" id="PS50937">
    <property type="entry name" value="HTH_MERR_2"/>
    <property type="match status" value="1"/>
</dbReference>
<accession>A0A517S9E9</accession>
<dbReference type="GO" id="GO:0003700">
    <property type="term" value="F:DNA-binding transcription factor activity"/>
    <property type="evidence" value="ECO:0007669"/>
    <property type="project" value="InterPro"/>
</dbReference>
<dbReference type="Gene3D" id="1.10.1660.10">
    <property type="match status" value="1"/>
</dbReference>
<dbReference type="EMBL" id="CP036271">
    <property type="protein sequence ID" value="QDT52744.1"/>
    <property type="molecule type" value="Genomic_DNA"/>
</dbReference>
<dbReference type="PRINTS" id="PR00040">
    <property type="entry name" value="HTHMERR"/>
</dbReference>
<dbReference type="PANTHER" id="PTHR30204:SF92">
    <property type="entry name" value="HTH-TYPE TRANSCRIPTIONAL REGULATOR ZNTR"/>
    <property type="match status" value="1"/>
</dbReference>
<dbReference type="OrthoDB" id="9791488at2"/>
<evidence type="ECO:0000313" key="4">
    <source>
        <dbReference type="Proteomes" id="UP000315700"/>
    </source>
</evidence>
<dbReference type="Pfam" id="PF13411">
    <property type="entry name" value="MerR_1"/>
    <property type="match status" value="1"/>
</dbReference>
<dbReference type="AlphaFoldDB" id="A0A517S9E9"/>
<keyword evidence="4" id="KW-1185">Reference proteome</keyword>
<evidence type="ECO:0000256" key="1">
    <source>
        <dbReference type="ARBA" id="ARBA00023125"/>
    </source>
</evidence>
<dbReference type="PANTHER" id="PTHR30204">
    <property type="entry name" value="REDOX-CYCLING DRUG-SENSING TRANSCRIPTIONAL ACTIVATOR SOXR"/>
    <property type="match status" value="1"/>
</dbReference>
<evidence type="ECO:0000313" key="3">
    <source>
        <dbReference type="EMBL" id="QDT52744.1"/>
    </source>
</evidence>
<dbReference type="CDD" id="cd04770">
    <property type="entry name" value="HTH_HMRTR"/>
    <property type="match status" value="1"/>
</dbReference>
<dbReference type="FunCoup" id="A0A517S9E9">
    <property type="interactions" value="131"/>
</dbReference>
<keyword evidence="1" id="KW-0238">DNA-binding</keyword>
<feature type="domain" description="HTH merR-type" evidence="2">
    <location>
        <begin position="4"/>
        <end position="73"/>
    </location>
</feature>
<dbReference type="SMART" id="SM00422">
    <property type="entry name" value="HTH_MERR"/>
    <property type="match status" value="1"/>
</dbReference>
<dbReference type="InterPro" id="IPR000551">
    <property type="entry name" value="MerR-type_HTH_dom"/>
</dbReference>
<dbReference type="RefSeq" id="WP_145027356.1">
    <property type="nucleotide sequence ID" value="NZ_CP036271.1"/>
</dbReference>
<protein>
    <submittedName>
        <fullName evidence="3">Mercuric resistance operon regulatory protein</fullName>
    </submittedName>
</protein>
<reference evidence="3 4" key="1">
    <citation type="submission" date="2019-02" db="EMBL/GenBank/DDBJ databases">
        <title>Deep-cultivation of Planctomycetes and their phenomic and genomic characterization uncovers novel biology.</title>
        <authorList>
            <person name="Wiegand S."/>
            <person name="Jogler M."/>
            <person name="Boedeker C."/>
            <person name="Pinto D."/>
            <person name="Vollmers J."/>
            <person name="Rivas-Marin E."/>
            <person name="Kohn T."/>
            <person name="Peeters S.H."/>
            <person name="Heuer A."/>
            <person name="Rast P."/>
            <person name="Oberbeckmann S."/>
            <person name="Bunk B."/>
            <person name="Jeske O."/>
            <person name="Meyerdierks A."/>
            <person name="Storesund J.E."/>
            <person name="Kallscheuer N."/>
            <person name="Luecker S."/>
            <person name="Lage O.M."/>
            <person name="Pohl T."/>
            <person name="Merkel B.J."/>
            <person name="Hornburger P."/>
            <person name="Mueller R.-W."/>
            <person name="Bruemmer F."/>
            <person name="Labrenz M."/>
            <person name="Spormann A.M."/>
            <person name="Op den Camp H."/>
            <person name="Overmann J."/>
            <person name="Amann R."/>
            <person name="Jetten M.S.M."/>
            <person name="Mascher T."/>
            <person name="Medema M.H."/>
            <person name="Devos D.P."/>
            <person name="Kaster A.-K."/>
            <person name="Ovreas L."/>
            <person name="Rohde M."/>
            <person name="Galperin M.Y."/>
            <person name="Jogler C."/>
        </authorList>
    </citation>
    <scope>NUCLEOTIDE SEQUENCE [LARGE SCALE GENOMIC DNA]</scope>
    <source>
        <strain evidence="3 4">Pan44</strain>
    </source>
</reference>
<sequence>MSKQYTISQLAQAADIPTTTVRYYERVGLVEPEDRTVGNYRLYSEESLRKLKFIRAAQAIGFTLDDVKALLSTPNNTAASCREVQSRIENRLAEVDQRLKDLRHVQRVLKASLEKCKDTEQADCCHVIETLRETSGAR</sequence>
<organism evidence="3 4">
    <name type="scientific">Caulifigura coniformis</name>
    <dbReference type="NCBI Taxonomy" id="2527983"/>
    <lineage>
        <taxon>Bacteria</taxon>
        <taxon>Pseudomonadati</taxon>
        <taxon>Planctomycetota</taxon>
        <taxon>Planctomycetia</taxon>
        <taxon>Planctomycetales</taxon>
        <taxon>Planctomycetaceae</taxon>
        <taxon>Caulifigura</taxon>
    </lineage>
</organism>
<dbReference type="KEGG" id="ccos:Pan44_07560"/>
<proteinExistence type="predicted"/>
<dbReference type="InParanoid" id="A0A517S9E9"/>
<gene>
    <name evidence="3" type="primary">merR1_1</name>
    <name evidence="3" type="ORF">Pan44_07560</name>
</gene>
<dbReference type="InterPro" id="IPR009061">
    <property type="entry name" value="DNA-bd_dom_put_sf"/>
</dbReference>
<evidence type="ECO:0000259" key="2">
    <source>
        <dbReference type="PROSITE" id="PS50937"/>
    </source>
</evidence>